<evidence type="ECO:0000259" key="1">
    <source>
        <dbReference type="PROSITE" id="PS50943"/>
    </source>
</evidence>
<name>S3TPC5_9GAMM</name>
<dbReference type="RefSeq" id="WP_016650961.1">
    <property type="nucleotide sequence ID" value="NZ_KE340374.1"/>
</dbReference>
<feature type="domain" description="HTH cro/C1-type" evidence="1">
    <location>
        <begin position="108"/>
        <end position="134"/>
    </location>
</feature>
<reference evidence="2 3" key="1">
    <citation type="submission" date="2013-06" db="EMBL/GenBank/DDBJ databases">
        <title>The Genome Sequence of Acinetobacter sp. NIPH 2036.</title>
        <authorList>
            <consortium name="The Broad Institute Genome Sequencing Platform"/>
            <consortium name="The Broad Institute Genome Sequencing Center for Infectious Disease"/>
            <person name="Cerqueira G."/>
            <person name="Feldgarden M."/>
            <person name="Courvalin P."/>
            <person name="Perichon B."/>
            <person name="Grillot-Courvalin C."/>
            <person name="Clermont D."/>
            <person name="Rocha E."/>
            <person name="Yoon E.-J."/>
            <person name="Nemec A."/>
            <person name="Young S.K."/>
            <person name="Zeng Q."/>
            <person name="Gargeya S."/>
            <person name="Fitzgerald M."/>
            <person name="Abouelleil A."/>
            <person name="Alvarado L."/>
            <person name="Berlin A.M."/>
            <person name="Chapman S.B."/>
            <person name="Dewar J."/>
            <person name="Goldberg J."/>
            <person name="Griggs A."/>
            <person name="Gujja S."/>
            <person name="Hansen M."/>
            <person name="Howarth C."/>
            <person name="Imamovic A."/>
            <person name="Larimer J."/>
            <person name="McCowan C."/>
            <person name="Murphy C."/>
            <person name="Pearson M."/>
            <person name="Priest M."/>
            <person name="Roberts A."/>
            <person name="Saif S."/>
            <person name="Shea T."/>
            <person name="Sykes S."/>
            <person name="Wortman J."/>
            <person name="Nusbaum C."/>
            <person name="Birren B."/>
        </authorList>
    </citation>
    <scope>NUCLEOTIDE SEQUENCE [LARGE SCALE GENOMIC DNA]</scope>
    <source>
        <strain evidence="2 3">NIPH 2036</strain>
    </source>
</reference>
<dbReference type="InterPro" id="IPR010985">
    <property type="entry name" value="Ribbon_hlx_hlx"/>
</dbReference>
<dbReference type="GeneID" id="45419985"/>
<dbReference type="PROSITE" id="PS50943">
    <property type="entry name" value="HTH_CROC1"/>
    <property type="match status" value="1"/>
</dbReference>
<comment type="caution">
    <text evidence="2">The sequence shown here is derived from an EMBL/GenBank/DDBJ whole genome shotgun (WGS) entry which is preliminary data.</text>
</comment>
<dbReference type="Pfam" id="PF03869">
    <property type="entry name" value="Arc"/>
    <property type="match status" value="1"/>
</dbReference>
<dbReference type="InterPro" id="IPR010982">
    <property type="entry name" value="Lambda_DNA-bd_dom_sf"/>
</dbReference>
<evidence type="ECO:0000313" key="2">
    <source>
        <dbReference type="EMBL" id="EPG42788.1"/>
    </source>
</evidence>
<dbReference type="InterPro" id="IPR013321">
    <property type="entry name" value="Arc_rbn_hlx_hlx"/>
</dbReference>
<evidence type="ECO:0000313" key="3">
    <source>
        <dbReference type="Proteomes" id="UP000014559"/>
    </source>
</evidence>
<dbReference type="EMBL" id="ATGK01000001">
    <property type="protein sequence ID" value="EPG42788.1"/>
    <property type="molecule type" value="Genomic_DNA"/>
</dbReference>
<organism evidence="2 3">
    <name type="scientific">Acinetobacter colistiniresistens</name>
    <dbReference type="NCBI Taxonomy" id="280145"/>
    <lineage>
        <taxon>Bacteria</taxon>
        <taxon>Pseudomonadati</taxon>
        <taxon>Pseudomonadota</taxon>
        <taxon>Gammaproteobacteria</taxon>
        <taxon>Moraxellales</taxon>
        <taxon>Moraxellaceae</taxon>
        <taxon>Acinetobacter</taxon>
    </lineage>
</organism>
<dbReference type="CDD" id="cd00093">
    <property type="entry name" value="HTH_XRE"/>
    <property type="match status" value="1"/>
</dbReference>
<dbReference type="GO" id="GO:0003677">
    <property type="term" value="F:DNA binding"/>
    <property type="evidence" value="ECO:0007669"/>
    <property type="project" value="InterPro"/>
</dbReference>
<dbReference type="HOGENOM" id="CLU_072252_0_0_6"/>
<dbReference type="AlphaFoldDB" id="S3TPC5"/>
<sequence>MSLLPDSQIKLRLPTELKQKIENEAQNTKRSMNAEILARLENSFNFKKIDLDGDTVLNPYQLLDRKRELSARLIKAIEWLNSSQIEEIKYSLIAERLGYETAEIFLDWIQGKQEPTFTELRKIADFLGVNQDWLVHGYGHPTPHSFFEAIGNPEIDIPKLFLTTGKTDQEIFLSGIKKIHFVRSLSDEGELLIIREQKNGFVEVLETRAHISTSIGEGGRITLQSFARLWKALYDSSHRSLIDSYLINSSKFNQIREFDIHPLSIIRKTQTSFWWEEIWKKTTNKNIREMYIELWADWDSTSALASEGIK</sequence>
<gene>
    <name evidence="2" type="ORF">F907_00012</name>
</gene>
<dbReference type="SUPFAM" id="SSF47598">
    <property type="entry name" value="Ribbon-helix-helix"/>
    <property type="match status" value="1"/>
</dbReference>
<dbReference type="Proteomes" id="UP000014559">
    <property type="component" value="Unassembled WGS sequence"/>
</dbReference>
<dbReference type="GO" id="GO:0006355">
    <property type="term" value="P:regulation of DNA-templated transcription"/>
    <property type="evidence" value="ECO:0007669"/>
    <property type="project" value="InterPro"/>
</dbReference>
<dbReference type="InterPro" id="IPR005569">
    <property type="entry name" value="Arc_DNA-bd_dom"/>
</dbReference>
<dbReference type="Gene3D" id="1.10.260.40">
    <property type="entry name" value="lambda repressor-like DNA-binding domains"/>
    <property type="match status" value="1"/>
</dbReference>
<dbReference type="Gene3D" id="1.10.1220.10">
    <property type="entry name" value="Met repressor-like"/>
    <property type="match status" value="1"/>
</dbReference>
<dbReference type="PATRIC" id="fig|1217696.3.peg.10"/>
<dbReference type="InterPro" id="IPR001387">
    <property type="entry name" value="Cro/C1-type_HTH"/>
</dbReference>
<accession>S3TPC5</accession>
<protein>
    <recommendedName>
        <fullName evidence="1">HTH cro/C1-type domain-containing protein</fullName>
    </recommendedName>
</protein>
<proteinExistence type="predicted"/>